<dbReference type="STRING" id="398720.MED217_03260"/>
<comment type="caution">
    <text evidence="1">The sequence shown here is derived from an EMBL/GenBank/DDBJ whole genome shotgun (WGS) entry which is preliminary data.</text>
</comment>
<dbReference type="Proteomes" id="UP000001601">
    <property type="component" value="Unassembled WGS sequence"/>
</dbReference>
<accession>A3XJY6</accession>
<gene>
    <name evidence="1" type="ORF">MED217_03260</name>
</gene>
<sequence length="53" mass="5756">MTNAAITPGIQPQNHNTVTIKTEPQPLSSTDKGGKKMAISALKKLIFDLIYDD</sequence>
<keyword evidence="2" id="KW-1185">Reference proteome</keyword>
<name>A3XJY6_LEEBM</name>
<proteinExistence type="predicted"/>
<evidence type="ECO:0000313" key="2">
    <source>
        <dbReference type="Proteomes" id="UP000001601"/>
    </source>
</evidence>
<protein>
    <submittedName>
        <fullName evidence="1">Uncharacterized protein</fullName>
    </submittedName>
</protein>
<dbReference type="HOGENOM" id="CLU_3086459_0_0_10"/>
<organism evidence="1 2">
    <name type="scientific">Leeuwenhoekiella blandensis (strain CECT 7118 / CCUG 51940 / KCTC 22103 / MED217)</name>
    <name type="common">Flavobacterium sp. (strain MED217)</name>
    <dbReference type="NCBI Taxonomy" id="398720"/>
    <lineage>
        <taxon>Bacteria</taxon>
        <taxon>Pseudomonadati</taxon>
        <taxon>Bacteroidota</taxon>
        <taxon>Flavobacteriia</taxon>
        <taxon>Flavobacteriales</taxon>
        <taxon>Flavobacteriaceae</taxon>
        <taxon>Leeuwenhoekiella</taxon>
    </lineage>
</organism>
<dbReference type="AlphaFoldDB" id="A3XJY6"/>
<dbReference type="EMBL" id="AANC01000003">
    <property type="protein sequence ID" value="EAQ50136.1"/>
    <property type="molecule type" value="Genomic_DNA"/>
</dbReference>
<reference evidence="1 2" key="1">
    <citation type="journal article" date="2007" name="Nature">
        <title>Light stimulates growth of proteorhodopsin-containing marine Flavobacteria.</title>
        <authorList>
            <person name="Gomez-Consarnau L."/>
            <person name="Gonzalez J.M."/>
            <person name="Coll-Llado M."/>
            <person name="Gourdon P."/>
            <person name="Pascher T."/>
            <person name="Neutze R."/>
            <person name="Pedros-Alio C."/>
            <person name="Pinhassi J."/>
        </authorList>
    </citation>
    <scope>NUCLEOTIDE SEQUENCE [LARGE SCALE GENOMIC DNA]</scope>
    <source>
        <strain evidence="1 2">MED217</strain>
    </source>
</reference>
<evidence type="ECO:0000313" key="1">
    <source>
        <dbReference type="EMBL" id="EAQ50136.1"/>
    </source>
</evidence>